<sequence length="394" mass="43958">MSAQTVSDYEGQLNAILERCHTASLDARIPDAGELPEGYTGTLGNFPVYFPDEIAHAAGLLPVNILGGGNKLEMKHADARMGSFVCSICRSTTELGLNGTLAGLTGFVTHPICDAAKHLAGIWSRNLPDQMSEILYLPQNPNSPGAARYVAAEYQRLRAELAHKVGHPISDAAIRSSIRLYNKKRRLMRELYQIRRDEPWKLSCSESYMLVRAGTRIPCEEHVELLEQALPAIRQRHVAAQDKPRVIFVGGFCEQPPLEMLETLDDACFIVDDDLLIGQRWFTEDVPEDVGDPVWALAESYIERSHASPVQHDERKPKGDYLMAMLRDGKADAAILTAAKFCEPGLDEQLFWSKDLDEAGIQYLVLEFEEKMTSFEQMSMQVETFAESLLFALA</sequence>
<dbReference type="PANTHER" id="PTHR30548">
    <property type="entry name" value="2-HYDROXYGLUTARYL-COA DEHYDRATASE, D-COMPONENT-RELATED"/>
    <property type="match status" value="1"/>
</dbReference>
<gene>
    <name evidence="5" type="primary">bcrC_3</name>
    <name evidence="5" type="ORF">GALL_257960</name>
</gene>
<dbReference type="EC" id="1.3.7.8" evidence="5"/>
<keyword evidence="3" id="KW-0408">Iron</keyword>
<comment type="similarity">
    <text evidence="1">Belongs to the FldB/FldC dehydratase alpha/beta subunit family.</text>
</comment>
<dbReference type="InterPro" id="IPR010327">
    <property type="entry name" value="FldB/FldC_alpha/beta"/>
</dbReference>
<dbReference type="GO" id="GO:0051536">
    <property type="term" value="F:iron-sulfur cluster binding"/>
    <property type="evidence" value="ECO:0007669"/>
    <property type="project" value="UniProtKB-KW"/>
</dbReference>
<comment type="caution">
    <text evidence="5">The sequence shown here is derived from an EMBL/GenBank/DDBJ whole genome shotgun (WGS) entry which is preliminary data.</text>
</comment>
<protein>
    <submittedName>
        <fullName evidence="5">Benzoyl-CoA reductase subunit C</fullName>
        <ecNumber evidence="5">1.3.7.8</ecNumber>
        <ecNumber evidence="5">1.3.99.-</ecNumber>
    </submittedName>
</protein>
<evidence type="ECO:0000256" key="3">
    <source>
        <dbReference type="ARBA" id="ARBA00023004"/>
    </source>
</evidence>
<dbReference type="Gene3D" id="3.40.50.11890">
    <property type="match status" value="1"/>
</dbReference>
<reference evidence="5" key="1">
    <citation type="submission" date="2016-10" db="EMBL/GenBank/DDBJ databases">
        <title>Sequence of Gallionella enrichment culture.</title>
        <authorList>
            <person name="Poehlein A."/>
            <person name="Muehling M."/>
            <person name="Daniel R."/>
        </authorList>
    </citation>
    <scope>NUCLEOTIDE SEQUENCE</scope>
</reference>
<evidence type="ECO:0000256" key="1">
    <source>
        <dbReference type="ARBA" id="ARBA00005806"/>
    </source>
</evidence>
<organism evidence="5">
    <name type="scientific">mine drainage metagenome</name>
    <dbReference type="NCBI Taxonomy" id="410659"/>
    <lineage>
        <taxon>unclassified sequences</taxon>
        <taxon>metagenomes</taxon>
        <taxon>ecological metagenomes</taxon>
    </lineage>
</organism>
<dbReference type="GO" id="GO:0046872">
    <property type="term" value="F:metal ion binding"/>
    <property type="evidence" value="ECO:0007669"/>
    <property type="project" value="UniProtKB-KW"/>
</dbReference>
<evidence type="ECO:0000313" key="5">
    <source>
        <dbReference type="EMBL" id="OIQ92280.1"/>
    </source>
</evidence>
<dbReference type="EMBL" id="MLJW01000236">
    <property type="protein sequence ID" value="OIQ92280.1"/>
    <property type="molecule type" value="Genomic_DNA"/>
</dbReference>
<dbReference type="Gene3D" id="3.40.50.11900">
    <property type="match status" value="1"/>
</dbReference>
<evidence type="ECO:0000256" key="4">
    <source>
        <dbReference type="ARBA" id="ARBA00023014"/>
    </source>
</evidence>
<keyword evidence="2" id="KW-0479">Metal-binding</keyword>
<evidence type="ECO:0000256" key="2">
    <source>
        <dbReference type="ARBA" id="ARBA00022723"/>
    </source>
</evidence>
<dbReference type="GO" id="GO:0018522">
    <property type="term" value="F:benzoyl-CoA reductase activity"/>
    <property type="evidence" value="ECO:0007669"/>
    <property type="project" value="UniProtKB-EC"/>
</dbReference>
<dbReference type="EC" id="1.3.99.-" evidence="5"/>
<dbReference type="Pfam" id="PF06050">
    <property type="entry name" value="HGD-D"/>
    <property type="match status" value="1"/>
</dbReference>
<keyword evidence="4" id="KW-0411">Iron-sulfur</keyword>
<accession>A0A1J5R8D5</accession>
<dbReference type="Gene3D" id="1.20.1270.370">
    <property type="match status" value="1"/>
</dbReference>
<dbReference type="AlphaFoldDB" id="A0A1J5R8D5"/>
<proteinExistence type="inferred from homology"/>
<dbReference type="PANTHER" id="PTHR30548:SF5">
    <property type="entry name" value="SUBUNIT OF OXYGEN-SENSITIVE 2-HYDROXYISOCAPROYL-COA DEHYDRATASE"/>
    <property type="match status" value="1"/>
</dbReference>
<keyword evidence="5" id="KW-0560">Oxidoreductase</keyword>
<name>A0A1J5R8D5_9ZZZZ</name>